<keyword evidence="3" id="KW-1185">Reference proteome</keyword>
<feature type="compositionally biased region" description="Pro residues" evidence="1">
    <location>
        <begin position="420"/>
        <end position="429"/>
    </location>
</feature>
<feature type="compositionally biased region" description="Basic and acidic residues" evidence="1">
    <location>
        <begin position="516"/>
        <end position="532"/>
    </location>
</feature>
<proteinExistence type="predicted"/>
<feature type="compositionally biased region" description="Basic and acidic residues" evidence="1">
    <location>
        <begin position="67"/>
        <end position="77"/>
    </location>
</feature>
<evidence type="ECO:0000313" key="3">
    <source>
        <dbReference type="Proteomes" id="UP000297280"/>
    </source>
</evidence>
<feature type="compositionally biased region" description="Polar residues" evidence="1">
    <location>
        <begin position="477"/>
        <end position="492"/>
    </location>
</feature>
<evidence type="ECO:0000256" key="1">
    <source>
        <dbReference type="SAM" id="MobiDB-lite"/>
    </source>
</evidence>
<gene>
    <name evidence="2" type="ORF">BPOR_0695g00020</name>
</gene>
<feature type="compositionally biased region" description="Basic and acidic residues" evidence="1">
    <location>
        <begin position="85"/>
        <end position="98"/>
    </location>
</feature>
<feature type="compositionally biased region" description="Polar residues" evidence="1">
    <location>
        <begin position="430"/>
        <end position="443"/>
    </location>
</feature>
<comment type="caution">
    <text evidence="2">The sequence shown here is derived from an EMBL/GenBank/DDBJ whole genome shotgun (WGS) entry which is preliminary data.</text>
</comment>
<dbReference type="Proteomes" id="UP000297280">
    <property type="component" value="Unassembled WGS sequence"/>
</dbReference>
<feature type="compositionally biased region" description="Basic and acidic residues" evidence="1">
    <location>
        <begin position="310"/>
        <end position="329"/>
    </location>
</feature>
<dbReference type="EMBL" id="PQXO01000694">
    <property type="protein sequence ID" value="TGO83145.1"/>
    <property type="molecule type" value="Genomic_DNA"/>
</dbReference>
<name>A0A4Z1KPH3_9HELO</name>
<dbReference type="AlphaFoldDB" id="A0A4Z1KPH3"/>
<feature type="region of interest" description="Disordered" evidence="1">
    <location>
        <begin position="310"/>
        <end position="623"/>
    </location>
</feature>
<feature type="compositionally biased region" description="Basic and acidic residues" evidence="1">
    <location>
        <begin position="555"/>
        <end position="569"/>
    </location>
</feature>
<sequence length="653" mass="74730">MKDSLSVGFLKFPTSTLPSRLGMRWLKSLFVKRKGPRPEKNTSHTQKSSNSNKTDINHRSAALNDGISRDRPQDPHPAKRAQSPHRSDNRNEKSDQTRHVYKGPYSIKERIKYIGKYIDRWNKNHPHDYIEIDIIVIGGLLDINQNWTEPAPDSQIKFICRPGKRWDDELYTEKLHRACKKLEWQINDRWCLSTLDSGVRRRMFEVIKDDKPAHKSKGKGMIIRKPPPDYRLCQRIARLGSRESNSQLYDTKLSGIVKDIESYIDSNEQQLEGIRSRLKKGVTPRDLIRIWQKEYDFEFSNVLSSLKDNRVEGSKPREHIGTRIHESHRVNGPHDSAVSLPTGQRSSSKSRAYLSNYGSESDTSTSTPTRPRRVKKQHDSAVSLSGTGQRAPIKSDAHEPSDYVSDSSKSTRSRRTQDPSQPPFQPKPPTKSNCETLPKTTPHTRLPAIKINSLSEDRTRSSGKSPSRKSPGRSPHTPRTTVGRNHVYQNTGKPPLPPFLHPSDRSRQKSPARPGSGDRRMMTHEKSHRDTLDPSTSQSQSRSYSRMQDIGNTKSRPEVRPRKSHRDLSNDNLRFRPQKQVDSNLYSSIDSNRRNGYPGSSHQDPFVVSPVDSPEDMPLKGLTPEQKDEAHKIAMEVYKKEDLHGRIFITHEY</sequence>
<feature type="compositionally biased region" description="Polar residues" evidence="1">
    <location>
        <begin position="580"/>
        <end position="590"/>
    </location>
</feature>
<feature type="region of interest" description="Disordered" evidence="1">
    <location>
        <begin position="32"/>
        <end position="101"/>
    </location>
</feature>
<evidence type="ECO:0000313" key="2">
    <source>
        <dbReference type="EMBL" id="TGO83145.1"/>
    </source>
</evidence>
<protein>
    <submittedName>
        <fullName evidence="2">Uncharacterized protein</fullName>
    </submittedName>
</protein>
<organism evidence="2 3">
    <name type="scientific">Botrytis porri</name>
    <dbReference type="NCBI Taxonomy" id="87229"/>
    <lineage>
        <taxon>Eukaryota</taxon>
        <taxon>Fungi</taxon>
        <taxon>Dikarya</taxon>
        <taxon>Ascomycota</taxon>
        <taxon>Pezizomycotina</taxon>
        <taxon>Leotiomycetes</taxon>
        <taxon>Helotiales</taxon>
        <taxon>Sclerotiniaceae</taxon>
        <taxon>Botrytis</taxon>
    </lineage>
</organism>
<feature type="compositionally biased region" description="Low complexity" evidence="1">
    <location>
        <begin position="535"/>
        <end position="546"/>
    </location>
</feature>
<reference evidence="2 3" key="1">
    <citation type="submission" date="2017-12" db="EMBL/GenBank/DDBJ databases">
        <title>Comparative genomics of Botrytis spp.</title>
        <authorList>
            <person name="Valero-Jimenez C.A."/>
            <person name="Tapia P."/>
            <person name="Veloso J."/>
            <person name="Silva-Moreno E."/>
            <person name="Staats M."/>
            <person name="Valdes J.H."/>
            <person name="Van Kan J.A.L."/>
        </authorList>
    </citation>
    <scope>NUCLEOTIDE SEQUENCE [LARGE SCALE GENOMIC DNA]</scope>
    <source>
        <strain evidence="2 3">MUCL3349</strain>
    </source>
</reference>
<accession>A0A4Z1KPH3</accession>
<feature type="compositionally biased region" description="Polar residues" evidence="1">
    <location>
        <begin position="43"/>
        <end position="54"/>
    </location>
</feature>
<feature type="compositionally biased region" description="Polar residues" evidence="1">
    <location>
        <begin position="339"/>
        <end position="350"/>
    </location>
</feature>